<dbReference type="EMBL" id="CP036290">
    <property type="protein sequence ID" value="QDU86591.1"/>
    <property type="molecule type" value="Genomic_DNA"/>
</dbReference>
<evidence type="ECO:0000256" key="1">
    <source>
        <dbReference type="SAM" id="SignalP"/>
    </source>
</evidence>
<proteinExistence type="predicted"/>
<evidence type="ECO:0000313" key="2">
    <source>
        <dbReference type="EMBL" id="QDU86591.1"/>
    </source>
</evidence>
<dbReference type="RefSeq" id="WP_145192117.1">
    <property type="nucleotide sequence ID" value="NZ_CP036290.1"/>
</dbReference>
<feature type="signal peptide" evidence="1">
    <location>
        <begin position="1"/>
        <end position="20"/>
    </location>
</feature>
<keyword evidence="1" id="KW-0732">Signal</keyword>
<accession>A0A518D542</accession>
<gene>
    <name evidence="2" type="ORF">Pla163_37420</name>
</gene>
<sequence precursor="true">MLRSILLAVLALVLSSCAMVGPARLDQDEPGFEVLTEQIEEAWLRWGEAEDPKLWRNFSDWPWWAQSRRTWNDPSGALYLGRDAQTWQDVLAVLHAQRSASRVRNVHYVSTTSSGFTFLGPVGGVIGLVAEVVVGPIQWASLCYREISLDDDWLVRAAIDLATARRMGYASDYVPKYSIFVRTPQHLDEIGYDEAWLAERGITVPDVLAPDGTVIDERAAVAEARRAAAAGDDD</sequence>
<dbReference type="Proteomes" id="UP000319342">
    <property type="component" value="Chromosome"/>
</dbReference>
<reference evidence="2 3" key="1">
    <citation type="submission" date="2019-02" db="EMBL/GenBank/DDBJ databases">
        <title>Deep-cultivation of Planctomycetes and their phenomic and genomic characterization uncovers novel biology.</title>
        <authorList>
            <person name="Wiegand S."/>
            <person name="Jogler M."/>
            <person name="Boedeker C."/>
            <person name="Pinto D."/>
            <person name="Vollmers J."/>
            <person name="Rivas-Marin E."/>
            <person name="Kohn T."/>
            <person name="Peeters S.H."/>
            <person name="Heuer A."/>
            <person name="Rast P."/>
            <person name="Oberbeckmann S."/>
            <person name="Bunk B."/>
            <person name="Jeske O."/>
            <person name="Meyerdierks A."/>
            <person name="Storesund J.E."/>
            <person name="Kallscheuer N."/>
            <person name="Luecker S."/>
            <person name="Lage O.M."/>
            <person name="Pohl T."/>
            <person name="Merkel B.J."/>
            <person name="Hornburger P."/>
            <person name="Mueller R.-W."/>
            <person name="Bruemmer F."/>
            <person name="Labrenz M."/>
            <person name="Spormann A.M."/>
            <person name="Op den Camp H."/>
            <person name="Overmann J."/>
            <person name="Amann R."/>
            <person name="Jetten M.S.M."/>
            <person name="Mascher T."/>
            <person name="Medema M.H."/>
            <person name="Devos D.P."/>
            <person name="Kaster A.-K."/>
            <person name="Ovreas L."/>
            <person name="Rohde M."/>
            <person name="Galperin M.Y."/>
            <person name="Jogler C."/>
        </authorList>
    </citation>
    <scope>NUCLEOTIDE SEQUENCE [LARGE SCALE GENOMIC DNA]</scope>
    <source>
        <strain evidence="2 3">Pla163</strain>
    </source>
</reference>
<protein>
    <recommendedName>
        <fullName evidence="4">Lipoprotein</fullName>
    </recommendedName>
</protein>
<dbReference type="AlphaFoldDB" id="A0A518D542"/>
<dbReference type="PROSITE" id="PS51257">
    <property type="entry name" value="PROKAR_LIPOPROTEIN"/>
    <property type="match status" value="1"/>
</dbReference>
<organism evidence="2 3">
    <name type="scientific">Rohdeia mirabilis</name>
    <dbReference type="NCBI Taxonomy" id="2528008"/>
    <lineage>
        <taxon>Bacteria</taxon>
        <taxon>Pseudomonadati</taxon>
        <taxon>Planctomycetota</taxon>
        <taxon>Planctomycetia</taxon>
        <taxon>Planctomycetia incertae sedis</taxon>
        <taxon>Rohdeia</taxon>
    </lineage>
</organism>
<evidence type="ECO:0000313" key="3">
    <source>
        <dbReference type="Proteomes" id="UP000319342"/>
    </source>
</evidence>
<evidence type="ECO:0008006" key="4">
    <source>
        <dbReference type="Google" id="ProtNLM"/>
    </source>
</evidence>
<keyword evidence="3" id="KW-1185">Reference proteome</keyword>
<name>A0A518D542_9BACT</name>
<feature type="chain" id="PRO_5022144012" description="Lipoprotein" evidence="1">
    <location>
        <begin position="21"/>
        <end position="234"/>
    </location>
</feature>